<protein>
    <submittedName>
        <fullName evidence="1">Uncharacterized protein</fullName>
    </submittedName>
</protein>
<dbReference type="STRING" id="557723.HAPS_1343"/>
<organism evidence="1 2">
    <name type="scientific">Glaesserella parasuis serovar 5 (strain SH0165)</name>
    <name type="common">Haemophilus parasuis</name>
    <dbReference type="NCBI Taxonomy" id="557723"/>
    <lineage>
        <taxon>Bacteria</taxon>
        <taxon>Pseudomonadati</taxon>
        <taxon>Pseudomonadota</taxon>
        <taxon>Gammaproteobacteria</taxon>
        <taxon>Pasteurellales</taxon>
        <taxon>Pasteurellaceae</taxon>
        <taxon>Glaesserella</taxon>
    </lineage>
</organism>
<dbReference type="Proteomes" id="UP000006743">
    <property type="component" value="Chromosome"/>
</dbReference>
<dbReference type="HOGENOM" id="CLU_3310598_0_0_6"/>
<keyword evidence="2" id="KW-1185">Reference proteome</keyword>
<proteinExistence type="predicted"/>
<gene>
    <name evidence="1" type="ordered locus">HAPS_1343</name>
</gene>
<reference evidence="1 2" key="1">
    <citation type="journal article" date="2009" name="J. Bacteriol.">
        <title>Complete genome sequence of Haemophilus parasuis SH0165.</title>
        <authorList>
            <person name="Yue M."/>
            <person name="Yang F."/>
            <person name="Yang J."/>
            <person name="Bei W."/>
            <person name="Cai X."/>
            <person name="Chen L."/>
            <person name="Dong J."/>
            <person name="Zhou R."/>
            <person name="Jin M."/>
            <person name="Jin Q."/>
            <person name="Chen H."/>
        </authorList>
    </citation>
    <scope>NUCLEOTIDE SEQUENCE [LARGE SCALE GENOMIC DNA]</scope>
    <source>
        <strain evidence="1 2">SH0165</strain>
    </source>
</reference>
<name>B8F6H1_GLAP5</name>
<sequence>MIEKSPQNRYTSPLFSKRNLQTSGRLAADLCKEIIYLFH</sequence>
<evidence type="ECO:0000313" key="1">
    <source>
        <dbReference type="EMBL" id="ACL32923.1"/>
    </source>
</evidence>
<dbReference type="AlphaFoldDB" id="B8F6H1"/>
<dbReference type="EMBL" id="CP001321">
    <property type="protein sequence ID" value="ACL32923.1"/>
    <property type="molecule type" value="Genomic_DNA"/>
</dbReference>
<dbReference type="KEGG" id="hap:HAPS_1343"/>
<accession>B8F6H1</accession>
<evidence type="ECO:0000313" key="2">
    <source>
        <dbReference type="Proteomes" id="UP000006743"/>
    </source>
</evidence>